<keyword evidence="2" id="KW-1185">Reference proteome</keyword>
<evidence type="ECO:0000313" key="2">
    <source>
        <dbReference type="Proteomes" id="UP001386955"/>
    </source>
</evidence>
<accession>A0AAN9SX90</accession>
<dbReference type="AlphaFoldDB" id="A0AAN9SX90"/>
<reference evidence="1 2" key="1">
    <citation type="submission" date="2024-01" db="EMBL/GenBank/DDBJ databases">
        <title>The genomes of 5 underutilized Papilionoideae crops provide insights into root nodulation and disease resistanc.</title>
        <authorList>
            <person name="Jiang F."/>
        </authorList>
    </citation>
    <scope>NUCLEOTIDE SEQUENCE [LARGE SCALE GENOMIC DNA]</scope>
    <source>
        <strain evidence="1">DUOXIRENSHENG_FW03</strain>
        <tissue evidence="1">Leaves</tissue>
    </source>
</reference>
<name>A0AAN9SX90_PSOTE</name>
<organism evidence="1 2">
    <name type="scientific">Psophocarpus tetragonolobus</name>
    <name type="common">Winged bean</name>
    <name type="synonym">Dolichos tetragonolobus</name>
    <dbReference type="NCBI Taxonomy" id="3891"/>
    <lineage>
        <taxon>Eukaryota</taxon>
        <taxon>Viridiplantae</taxon>
        <taxon>Streptophyta</taxon>
        <taxon>Embryophyta</taxon>
        <taxon>Tracheophyta</taxon>
        <taxon>Spermatophyta</taxon>
        <taxon>Magnoliopsida</taxon>
        <taxon>eudicotyledons</taxon>
        <taxon>Gunneridae</taxon>
        <taxon>Pentapetalae</taxon>
        <taxon>rosids</taxon>
        <taxon>fabids</taxon>
        <taxon>Fabales</taxon>
        <taxon>Fabaceae</taxon>
        <taxon>Papilionoideae</taxon>
        <taxon>50 kb inversion clade</taxon>
        <taxon>NPAAA clade</taxon>
        <taxon>indigoferoid/millettioid clade</taxon>
        <taxon>Phaseoleae</taxon>
        <taxon>Psophocarpus</taxon>
    </lineage>
</organism>
<evidence type="ECO:0000313" key="1">
    <source>
        <dbReference type="EMBL" id="KAK7410076.1"/>
    </source>
</evidence>
<dbReference type="EMBL" id="JAYMYS010000001">
    <property type="protein sequence ID" value="KAK7410076.1"/>
    <property type="molecule type" value="Genomic_DNA"/>
</dbReference>
<gene>
    <name evidence="1" type="ORF">VNO78_00571</name>
</gene>
<dbReference type="Proteomes" id="UP001386955">
    <property type="component" value="Unassembled WGS sequence"/>
</dbReference>
<protein>
    <submittedName>
        <fullName evidence="1">Uncharacterized protein</fullName>
    </submittedName>
</protein>
<proteinExistence type="predicted"/>
<comment type="caution">
    <text evidence="1">The sequence shown here is derived from an EMBL/GenBank/DDBJ whole genome shotgun (WGS) entry which is preliminary data.</text>
</comment>
<sequence>MNETSIGAFRGGNNIGTTPTISHCISGNALPLITLVTTIMTPLSDSLLSCIEFKTLTSSLLPLPSPQPIDTSTHQHRHPRCPILLPLSTLVLASRDLFPLRSCLIRKNCSLSLACFFLFVLMLLV</sequence>